<dbReference type="CDD" id="cd18738">
    <property type="entry name" value="PIN_VapC4-5_FitB-like"/>
    <property type="match status" value="1"/>
</dbReference>
<dbReference type="Gene3D" id="3.40.50.1010">
    <property type="entry name" value="5'-nuclease"/>
    <property type="match status" value="1"/>
</dbReference>
<evidence type="ECO:0000256" key="4">
    <source>
        <dbReference type="ARBA" id="ARBA00022723"/>
    </source>
</evidence>
<evidence type="ECO:0000313" key="9">
    <source>
        <dbReference type="EMBL" id="MCF0042978.1"/>
    </source>
</evidence>
<comment type="caution">
    <text evidence="9">The sequence shown here is derived from an EMBL/GenBank/DDBJ whole genome shotgun (WGS) entry which is preliminary data.</text>
</comment>
<sequence>MEQYLIDTNAVSHYMSAMLTQPGIHFMDDVIDATPNLSVISQIELLSWKTPKSSQISDFIHDSLIYNITPDVVAICINIRKNRKIKTLDAIIAATANANNFTLVTDNEKDFENIPKLKVVNPKKL</sequence>
<keyword evidence="2" id="KW-1277">Toxin-antitoxin system</keyword>
<dbReference type="InterPro" id="IPR029060">
    <property type="entry name" value="PIN-like_dom_sf"/>
</dbReference>
<comment type="cofactor">
    <cofactor evidence="1">
        <name>Mg(2+)</name>
        <dbReference type="ChEBI" id="CHEBI:18420"/>
    </cofactor>
</comment>
<comment type="similarity">
    <text evidence="7">Belongs to the PINc/VapC protein family.</text>
</comment>
<proteinExistence type="inferred from homology"/>
<dbReference type="GO" id="GO:0016787">
    <property type="term" value="F:hydrolase activity"/>
    <property type="evidence" value="ECO:0007669"/>
    <property type="project" value="UniProtKB-KW"/>
</dbReference>
<dbReference type="PANTHER" id="PTHR33653">
    <property type="entry name" value="RIBONUCLEASE VAPC2"/>
    <property type="match status" value="1"/>
</dbReference>
<gene>
    <name evidence="9" type="ORF">LXM24_22945</name>
</gene>
<dbReference type="GO" id="GO:0004518">
    <property type="term" value="F:nuclease activity"/>
    <property type="evidence" value="ECO:0007669"/>
    <property type="project" value="UniProtKB-KW"/>
</dbReference>
<dbReference type="InterPro" id="IPR050556">
    <property type="entry name" value="Type_II_TA_system_RNase"/>
</dbReference>
<evidence type="ECO:0000256" key="6">
    <source>
        <dbReference type="ARBA" id="ARBA00022842"/>
    </source>
</evidence>
<dbReference type="Pfam" id="PF01850">
    <property type="entry name" value="PIN"/>
    <property type="match status" value="1"/>
</dbReference>
<reference evidence="9" key="1">
    <citation type="submission" date="2021-12" db="EMBL/GenBank/DDBJ databases">
        <title>Novel species in genus Dyadobacter.</title>
        <authorList>
            <person name="Ma C."/>
        </authorList>
    </citation>
    <scope>NUCLEOTIDE SEQUENCE</scope>
    <source>
        <strain evidence="9">CY399</strain>
    </source>
</reference>
<keyword evidence="3" id="KW-0540">Nuclease</keyword>
<evidence type="ECO:0000259" key="8">
    <source>
        <dbReference type="Pfam" id="PF01850"/>
    </source>
</evidence>
<dbReference type="AlphaFoldDB" id="A0A9X1TBW2"/>
<feature type="domain" description="PIN" evidence="8">
    <location>
        <begin position="65"/>
        <end position="116"/>
    </location>
</feature>
<evidence type="ECO:0000256" key="2">
    <source>
        <dbReference type="ARBA" id="ARBA00022649"/>
    </source>
</evidence>
<evidence type="ECO:0000256" key="5">
    <source>
        <dbReference type="ARBA" id="ARBA00022801"/>
    </source>
</evidence>
<evidence type="ECO:0000256" key="7">
    <source>
        <dbReference type="ARBA" id="ARBA00038093"/>
    </source>
</evidence>
<keyword evidence="6" id="KW-0460">Magnesium</keyword>
<keyword evidence="10" id="KW-1185">Reference proteome</keyword>
<evidence type="ECO:0000256" key="3">
    <source>
        <dbReference type="ARBA" id="ARBA00022722"/>
    </source>
</evidence>
<evidence type="ECO:0000313" key="10">
    <source>
        <dbReference type="Proteomes" id="UP001139700"/>
    </source>
</evidence>
<dbReference type="RefSeq" id="WP_234615815.1">
    <property type="nucleotide sequence ID" value="NZ_CP098806.1"/>
</dbReference>
<dbReference type="EMBL" id="JAJTTA010000005">
    <property type="protein sequence ID" value="MCF0042978.1"/>
    <property type="molecule type" value="Genomic_DNA"/>
</dbReference>
<dbReference type="Proteomes" id="UP001139700">
    <property type="component" value="Unassembled WGS sequence"/>
</dbReference>
<dbReference type="SUPFAM" id="SSF88723">
    <property type="entry name" value="PIN domain-like"/>
    <property type="match status" value="1"/>
</dbReference>
<accession>A0A9X1TBW2</accession>
<keyword evidence="5" id="KW-0378">Hydrolase</keyword>
<evidence type="ECO:0000256" key="1">
    <source>
        <dbReference type="ARBA" id="ARBA00001946"/>
    </source>
</evidence>
<name>A0A9X1TBW2_9BACT</name>
<protein>
    <submittedName>
        <fullName evidence="9">Type II toxin-antitoxin system VapC family toxin</fullName>
    </submittedName>
</protein>
<organism evidence="9 10">
    <name type="scientific">Dyadobacter fanqingshengii</name>
    <dbReference type="NCBI Taxonomy" id="2906443"/>
    <lineage>
        <taxon>Bacteria</taxon>
        <taxon>Pseudomonadati</taxon>
        <taxon>Bacteroidota</taxon>
        <taxon>Cytophagia</taxon>
        <taxon>Cytophagales</taxon>
        <taxon>Spirosomataceae</taxon>
        <taxon>Dyadobacter</taxon>
    </lineage>
</organism>
<dbReference type="InterPro" id="IPR002716">
    <property type="entry name" value="PIN_dom"/>
</dbReference>
<dbReference type="GO" id="GO:0046872">
    <property type="term" value="F:metal ion binding"/>
    <property type="evidence" value="ECO:0007669"/>
    <property type="project" value="UniProtKB-KW"/>
</dbReference>
<dbReference type="PANTHER" id="PTHR33653:SF1">
    <property type="entry name" value="RIBONUCLEASE VAPC2"/>
    <property type="match status" value="1"/>
</dbReference>
<keyword evidence="4" id="KW-0479">Metal-binding</keyword>